<dbReference type="Proteomes" id="UP000008801">
    <property type="component" value="Chromosome"/>
</dbReference>
<dbReference type="PATRIC" id="fig|717960.3.peg.1871"/>
<gene>
    <name evidence="1" type="ORF">EC1_05160</name>
</gene>
<dbReference type="EMBL" id="FP929041">
    <property type="protein sequence ID" value="CBK88177.1"/>
    <property type="molecule type" value="Genomic_DNA"/>
</dbReference>
<dbReference type="KEGG" id="euc:EC1_05160"/>
<sequence length="168" mass="19635">MPLRKLPIVLHKHKICIICEGDEEFDYLSCLKSLNVWNDNYEVVLDNAKGNGNIPARYQDRYQSGSFEIVFIFCDTERKPYEQFEDIKRKINSFHGTYNAAKHVIFYGNPCTMQIILSHWADVTLNTPAKKRNAHLIFQYTGVHDYKGKASQRKLFVYAKSSTLHEKR</sequence>
<proteinExistence type="predicted"/>
<dbReference type="AlphaFoldDB" id="D4JDA5"/>
<reference evidence="1 2" key="1">
    <citation type="submission" date="2010-03" db="EMBL/GenBank/DDBJ databases">
        <title>The genome sequence of Eubacterium cylindroides T2-87.</title>
        <authorList>
            <consortium name="metaHIT consortium -- http://www.metahit.eu/"/>
            <person name="Pajon A."/>
            <person name="Turner K."/>
            <person name="Parkhill J."/>
            <person name="Duncan S."/>
            <person name="Flint H."/>
        </authorList>
    </citation>
    <scope>NUCLEOTIDE SEQUENCE [LARGE SCALE GENOMIC DNA]</scope>
    <source>
        <strain evidence="1 2">T2-87</strain>
    </source>
</reference>
<protein>
    <recommendedName>
        <fullName evidence="3">RloB-like protein</fullName>
    </recommendedName>
</protein>
<organism evidence="1 2">
    <name type="scientific">Faecalitalea cylindroides T2-87</name>
    <dbReference type="NCBI Taxonomy" id="717960"/>
    <lineage>
        <taxon>Bacteria</taxon>
        <taxon>Bacillati</taxon>
        <taxon>Bacillota</taxon>
        <taxon>Erysipelotrichia</taxon>
        <taxon>Erysipelotrichales</taxon>
        <taxon>Erysipelotrichaceae</taxon>
        <taxon>Faecalitalea</taxon>
    </lineage>
</organism>
<dbReference type="HOGENOM" id="CLU_111038_0_0_9"/>
<accession>D4JDA5</accession>
<reference evidence="1 2" key="2">
    <citation type="submission" date="2010-03" db="EMBL/GenBank/DDBJ databases">
        <authorList>
            <person name="Pajon A."/>
        </authorList>
    </citation>
    <scope>NUCLEOTIDE SEQUENCE [LARGE SCALE GENOMIC DNA]</scope>
    <source>
        <strain evidence="1 2">T2-87</strain>
    </source>
</reference>
<name>D4JDA5_9FIRM</name>
<evidence type="ECO:0000313" key="2">
    <source>
        <dbReference type="Proteomes" id="UP000008801"/>
    </source>
</evidence>
<evidence type="ECO:0008006" key="3">
    <source>
        <dbReference type="Google" id="ProtNLM"/>
    </source>
</evidence>
<evidence type="ECO:0000313" key="1">
    <source>
        <dbReference type="EMBL" id="CBK88177.1"/>
    </source>
</evidence>